<reference evidence="1" key="1">
    <citation type="submission" date="2017-12" db="EMBL/GenBank/DDBJ databases">
        <authorList>
            <person name="Martens C."/>
            <person name="Dahlstrom E."/>
            <person name="Barbian K."/>
            <person name="Sykora L."/>
            <person name="Ricklefs S."/>
            <person name="Bruno D."/>
            <person name="Anzick I."/>
            <person name="Myles I."/>
            <person name="Datta S.K."/>
        </authorList>
    </citation>
    <scope>NUCLEOTIDE SEQUENCE</scope>
    <source>
        <strain evidence="1">AD2</strain>
        <plasmid evidence="1">p1-AD2</plasmid>
    </source>
</reference>
<protein>
    <submittedName>
        <fullName evidence="1">Uncharacterized protein</fullName>
    </submittedName>
</protein>
<gene>
    <name evidence="1" type="ORF">RADP37_04627</name>
</gene>
<organism evidence="1">
    <name type="scientific">Roseomonas mucosa</name>
    <dbReference type="NCBI Taxonomy" id="207340"/>
    <lineage>
        <taxon>Bacteria</taxon>
        <taxon>Pseudomonadati</taxon>
        <taxon>Pseudomonadota</taxon>
        <taxon>Alphaproteobacteria</taxon>
        <taxon>Acetobacterales</taxon>
        <taxon>Roseomonadaceae</taxon>
        <taxon>Roseomonas</taxon>
    </lineage>
</organism>
<geneLocation type="plasmid" evidence="1">
    <name>p1-AD2</name>
</geneLocation>
<name>A0A4Y1MR21_9PROT</name>
<evidence type="ECO:0000313" key="1">
    <source>
        <dbReference type="EMBL" id="AWV20435.1"/>
    </source>
</evidence>
<sequence>MGPFATAARASLAGRACAATERLARQQMHTDQCRYRNLISG</sequence>
<accession>A0A4Y1MR21</accession>
<dbReference type="EMBL" id="CP025188">
    <property type="protein sequence ID" value="AWV20435.1"/>
    <property type="molecule type" value="Genomic_DNA"/>
</dbReference>
<dbReference type="AlphaFoldDB" id="A0A4Y1MR21"/>
<proteinExistence type="predicted"/>
<keyword evidence="1" id="KW-0614">Plasmid</keyword>